<protein>
    <submittedName>
        <fullName evidence="1">Uncharacterized protein</fullName>
    </submittedName>
</protein>
<dbReference type="PANTHER" id="PTHR40980:SF4">
    <property type="entry name" value="TONB-DEPENDENT RECEPTOR-LIKE BETA-BARREL DOMAIN-CONTAINING PROTEIN"/>
    <property type="match status" value="1"/>
</dbReference>
<dbReference type="EMBL" id="JAQOMS010000002">
    <property type="protein sequence ID" value="MDC2888799.1"/>
    <property type="molecule type" value="Genomic_DNA"/>
</dbReference>
<proteinExistence type="predicted"/>
<dbReference type="PANTHER" id="PTHR40980">
    <property type="entry name" value="PLUG DOMAIN-CONTAINING PROTEIN"/>
    <property type="match status" value="1"/>
</dbReference>
<evidence type="ECO:0000313" key="2">
    <source>
        <dbReference type="Proteomes" id="UP001528411"/>
    </source>
</evidence>
<evidence type="ECO:0000313" key="1">
    <source>
        <dbReference type="EMBL" id="MDC2888799.1"/>
    </source>
</evidence>
<name>A0ABT5FCC3_9GAMM</name>
<sequence length="370" mass="41078">MLINLTHNDNHSGGDVVGLASWGNNCPMYSTDNNGLTTNQQGLCGEDDATVYRPNSYVLIDRNNQNRKNAIAATFQWAPNDSSSYTLDIVHNDTLSHGTSDVFQITSQTNWILPAEELGEDGTLYAFSNVQTGTEVTRTDNMGRVIDTVYPVTAFDSSIGNLNRSTAQANHNSTTQTTIALKGKWDFDTLGIQAEVAHSKSDHERHYIAVGYNGYYGNPTTQNDHRLRVDDPSLIGTDMATAIRQTGTDLSVDLTDPRTVGISLANGMDPNDLRSWRVTNYRDDGWIREPTTSAAKIDFDYFVDYGVLESIEFGGRFARDVMENASRFRFVCNPRWAYNADGPHANSYDETIHDACEEPISAVELAERYP</sequence>
<comment type="caution">
    <text evidence="1">The sequence shown here is derived from an EMBL/GenBank/DDBJ whole genome shotgun (WGS) entry which is preliminary data.</text>
</comment>
<organism evidence="1 2">
    <name type="scientific">Psychrosphaera algicola</name>
    <dbReference type="NCBI Taxonomy" id="3023714"/>
    <lineage>
        <taxon>Bacteria</taxon>
        <taxon>Pseudomonadati</taxon>
        <taxon>Pseudomonadota</taxon>
        <taxon>Gammaproteobacteria</taxon>
        <taxon>Alteromonadales</taxon>
        <taxon>Pseudoalteromonadaceae</taxon>
        <taxon>Psychrosphaera</taxon>
    </lineage>
</organism>
<reference evidence="1 2" key="1">
    <citation type="submission" date="2023-01" db="EMBL/GenBank/DDBJ databases">
        <title>Psychrosphaera sp. nov., isolated from marine algae.</title>
        <authorList>
            <person name="Bayburt H."/>
            <person name="Choi B.J."/>
            <person name="Kim J.M."/>
            <person name="Choi D.G."/>
            <person name="Jeon C.O."/>
        </authorList>
    </citation>
    <scope>NUCLEOTIDE SEQUENCE [LARGE SCALE GENOMIC DNA]</scope>
    <source>
        <strain evidence="1 2">G1-22</strain>
    </source>
</reference>
<accession>A0ABT5FCC3</accession>
<gene>
    <name evidence="1" type="ORF">PN838_08450</name>
</gene>
<dbReference type="RefSeq" id="WP_272180370.1">
    <property type="nucleotide sequence ID" value="NZ_JAQOMS010000002.1"/>
</dbReference>
<keyword evidence="2" id="KW-1185">Reference proteome</keyword>
<dbReference type="Proteomes" id="UP001528411">
    <property type="component" value="Unassembled WGS sequence"/>
</dbReference>